<evidence type="ECO:0000313" key="1">
    <source>
        <dbReference type="EMBL" id="KOF02808.1"/>
    </source>
</evidence>
<protein>
    <recommendedName>
        <fullName evidence="3">UspA domain-containing protein</fullName>
    </recommendedName>
</protein>
<dbReference type="PATRIC" id="fig|1566026.4.peg.479"/>
<keyword evidence="2" id="KW-1185">Reference proteome</keyword>
<comment type="caution">
    <text evidence="1">The sequence shown here is derived from an EMBL/GenBank/DDBJ whole genome shotgun (WGS) entry which is preliminary data.</text>
</comment>
<accession>A0A0L8AK29</accession>
<evidence type="ECO:0008006" key="3">
    <source>
        <dbReference type="Google" id="ProtNLM"/>
    </source>
</evidence>
<name>A0A0L8AK29_9BACT</name>
<gene>
    <name evidence="1" type="ORF">OB69_10965</name>
</gene>
<dbReference type="Proteomes" id="UP000036908">
    <property type="component" value="Unassembled WGS sequence"/>
</dbReference>
<dbReference type="OrthoDB" id="979783at2"/>
<evidence type="ECO:0000313" key="2">
    <source>
        <dbReference type="Proteomes" id="UP000036908"/>
    </source>
</evidence>
<dbReference type="RefSeq" id="WP_053223762.1">
    <property type="nucleotide sequence ID" value="NZ_JSVA01000010.1"/>
</dbReference>
<dbReference type="EMBL" id="JSVA01000010">
    <property type="protein sequence ID" value="KOF02808.1"/>
    <property type="molecule type" value="Genomic_DNA"/>
</dbReference>
<proteinExistence type="predicted"/>
<dbReference type="AlphaFoldDB" id="A0A0L8AK29"/>
<organism evidence="1 2">
    <name type="scientific">Roseivirga seohaensis subsp. aquiponti</name>
    <dbReference type="NCBI Taxonomy" id="1566026"/>
    <lineage>
        <taxon>Bacteria</taxon>
        <taxon>Pseudomonadati</taxon>
        <taxon>Bacteroidota</taxon>
        <taxon>Cytophagia</taxon>
        <taxon>Cytophagales</taxon>
        <taxon>Roseivirgaceae</taxon>
        <taxon>Roseivirga</taxon>
    </lineage>
</organism>
<reference evidence="2" key="1">
    <citation type="submission" date="2014-11" db="EMBL/GenBank/DDBJ databases">
        <title>Genome sequencing of Roseivirga sp. D-25.</title>
        <authorList>
            <person name="Selvaratnam C."/>
            <person name="Thevarajoo S."/>
            <person name="Goh K.M."/>
            <person name="Eee R."/>
            <person name="Chan K.-G."/>
            <person name="Chong C.S."/>
        </authorList>
    </citation>
    <scope>NUCLEOTIDE SEQUENCE [LARGE SCALE GENOMIC DNA]</scope>
    <source>
        <strain evidence="2">D-25</strain>
    </source>
</reference>
<sequence>MKQKILIGAGIQSDLGALYQRVSAFLNPQNEYFFTFLCVDEGVGNELIATTTNRNSSIHTFDLLKKVEFELKVENLNISNTLNVEAFKSELNNGTLAGLSGVADLFIIDSSIFVNQNDWCELIELVHKVNCPVLILPKNATVNRLIMVHEPEHHSLYIVKDFLKIFKPDLTELPLSVLFNFPEDEGQTENEKFFVDYLKMAFPNIGMQLMVDEPINEFFNELNADTDRALILTGTNLGEEILACPKTIADCTAKSSPLFIYKK</sequence>